<keyword evidence="1" id="KW-0472">Membrane</keyword>
<sequence>MLCSFCAVTYSGLGLVLGLTKPSLTHQVECTLMLIYSVTLMTRLITSLSAVPDAMSRASLLFQNIYNKEIIRHEFLKLDPSGFQRLMTLKALSKLNPVYITAWNVWKVDRKLLLNTFGCILTFGILIIQLQRTTEEQK</sequence>
<evidence type="ECO:0000313" key="3">
    <source>
        <dbReference type="Proteomes" id="UP001054837"/>
    </source>
</evidence>
<comment type="caution">
    <text evidence="2">The sequence shown here is derived from an EMBL/GenBank/DDBJ whole genome shotgun (WGS) entry which is preliminary data.</text>
</comment>
<keyword evidence="3" id="KW-1185">Reference proteome</keyword>
<feature type="transmembrane region" description="Helical" evidence="1">
    <location>
        <begin position="112"/>
        <end position="130"/>
    </location>
</feature>
<gene>
    <name evidence="2" type="primary">AVEN_24379_1</name>
    <name evidence="2" type="ORF">CDAR_575731</name>
</gene>
<dbReference type="EMBL" id="BPLQ01015720">
    <property type="protein sequence ID" value="GIY90737.1"/>
    <property type="molecule type" value="Genomic_DNA"/>
</dbReference>
<reference evidence="2 3" key="1">
    <citation type="submission" date="2021-06" db="EMBL/GenBank/DDBJ databases">
        <title>Caerostris darwini draft genome.</title>
        <authorList>
            <person name="Kono N."/>
            <person name="Arakawa K."/>
        </authorList>
    </citation>
    <scope>NUCLEOTIDE SEQUENCE [LARGE SCALE GENOMIC DNA]</scope>
</reference>
<name>A0AAV4X805_9ARAC</name>
<dbReference type="Proteomes" id="UP001054837">
    <property type="component" value="Unassembled WGS sequence"/>
</dbReference>
<evidence type="ECO:0000313" key="2">
    <source>
        <dbReference type="EMBL" id="GIY90737.1"/>
    </source>
</evidence>
<dbReference type="AlphaFoldDB" id="A0AAV4X805"/>
<evidence type="ECO:0000256" key="1">
    <source>
        <dbReference type="SAM" id="Phobius"/>
    </source>
</evidence>
<evidence type="ECO:0008006" key="4">
    <source>
        <dbReference type="Google" id="ProtNLM"/>
    </source>
</evidence>
<organism evidence="2 3">
    <name type="scientific">Caerostris darwini</name>
    <dbReference type="NCBI Taxonomy" id="1538125"/>
    <lineage>
        <taxon>Eukaryota</taxon>
        <taxon>Metazoa</taxon>
        <taxon>Ecdysozoa</taxon>
        <taxon>Arthropoda</taxon>
        <taxon>Chelicerata</taxon>
        <taxon>Arachnida</taxon>
        <taxon>Araneae</taxon>
        <taxon>Araneomorphae</taxon>
        <taxon>Entelegynae</taxon>
        <taxon>Araneoidea</taxon>
        <taxon>Araneidae</taxon>
        <taxon>Caerostris</taxon>
    </lineage>
</organism>
<proteinExistence type="predicted"/>
<accession>A0AAV4X805</accession>
<protein>
    <recommendedName>
        <fullName evidence="4">Gustatory receptor</fullName>
    </recommendedName>
</protein>
<keyword evidence="1" id="KW-1133">Transmembrane helix</keyword>
<keyword evidence="1" id="KW-0812">Transmembrane</keyword>